<feature type="transmembrane region" description="Helical" evidence="1">
    <location>
        <begin position="75"/>
        <end position="94"/>
    </location>
</feature>
<protein>
    <submittedName>
        <fullName evidence="2">Uncharacterized membrane protein</fullName>
    </submittedName>
</protein>
<feature type="transmembrane region" description="Helical" evidence="1">
    <location>
        <begin position="106"/>
        <end position="129"/>
    </location>
</feature>
<name>A0A1I1D1D9_NATHA</name>
<dbReference type="RefSeq" id="WP_089784529.1">
    <property type="nucleotide sequence ID" value="NZ_FOKW01000001.1"/>
</dbReference>
<feature type="transmembrane region" description="Helical" evidence="1">
    <location>
        <begin position="135"/>
        <end position="155"/>
    </location>
</feature>
<dbReference type="Proteomes" id="UP000199161">
    <property type="component" value="Unassembled WGS sequence"/>
</dbReference>
<evidence type="ECO:0000256" key="1">
    <source>
        <dbReference type="SAM" id="Phobius"/>
    </source>
</evidence>
<feature type="transmembrane region" description="Helical" evidence="1">
    <location>
        <begin position="162"/>
        <end position="179"/>
    </location>
</feature>
<feature type="transmembrane region" description="Helical" evidence="1">
    <location>
        <begin position="219"/>
        <end position="238"/>
    </location>
</feature>
<organism evidence="2 3">
    <name type="scientific">Natronobacterium haloterrestre</name>
    <name type="common">Halobiforma haloterrestris</name>
    <dbReference type="NCBI Taxonomy" id="148448"/>
    <lineage>
        <taxon>Archaea</taxon>
        <taxon>Methanobacteriati</taxon>
        <taxon>Methanobacteriota</taxon>
        <taxon>Stenosarchaea group</taxon>
        <taxon>Halobacteria</taxon>
        <taxon>Halobacteriales</taxon>
        <taxon>Natrialbaceae</taxon>
        <taxon>Natronobacterium</taxon>
    </lineage>
</organism>
<keyword evidence="3" id="KW-1185">Reference proteome</keyword>
<accession>A0A1I1D1D9</accession>
<sequence>MVLPEGFVLPPWYFLVAILVVLGGVLAMLWALEPPVTDRTVVAFVPWMMFGSALHVLHQLGAYPDSISVLFTSPGVYLVTAIVGGLAWILGIFLEAAGLQRSTERFVGVVGTGFFVVFAMFALRLGWAAGTFEPFWPVIAVVVSGIVTALAWLALGLWFTDVAAITGMTGVVVVFGHVLDGVSTAVGYDVLGAGENVPLSQLLLEAGEALPTAEYVGGGWVFVVVKAALALAILGLFTEYVEERPGEARTILALVAAVGLGPGTHNVLLFLVA</sequence>
<dbReference type="InterPro" id="IPR002749">
    <property type="entry name" value="DUF63"/>
</dbReference>
<dbReference type="Pfam" id="PF01889">
    <property type="entry name" value="DUF63"/>
    <property type="match status" value="1"/>
</dbReference>
<keyword evidence="1" id="KW-0812">Transmembrane</keyword>
<reference evidence="3" key="1">
    <citation type="submission" date="2016-10" db="EMBL/GenBank/DDBJ databases">
        <authorList>
            <person name="Varghese N."/>
            <person name="Submissions S."/>
        </authorList>
    </citation>
    <scope>NUCLEOTIDE SEQUENCE [LARGE SCALE GENOMIC DNA]</scope>
    <source>
        <strain evidence="3">DSM 13078</strain>
    </source>
</reference>
<evidence type="ECO:0000313" key="3">
    <source>
        <dbReference type="Proteomes" id="UP000199161"/>
    </source>
</evidence>
<feature type="transmembrane region" description="Helical" evidence="1">
    <location>
        <begin position="250"/>
        <end position="272"/>
    </location>
</feature>
<dbReference type="EMBL" id="FOKW01000001">
    <property type="protein sequence ID" value="SFB68624.1"/>
    <property type="molecule type" value="Genomic_DNA"/>
</dbReference>
<dbReference type="PANTHER" id="PTHR40700:SF1">
    <property type="entry name" value="DUF63 DOMAIN-CONTAINING PROTEIN"/>
    <property type="match status" value="1"/>
</dbReference>
<feature type="transmembrane region" description="Helical" evidence="1">
    <location>
        <begin position="12"/>
        <end position="32"/>
    </location>
</feature>
<dbReference type="OrthoDB" id="308209at2157"/>
<gene>
    <name evidence="2" type="ORF">SAMN05444422_101166</name>
</gene>
<feature type="transmembrane region" description="Helical" evidence="1">
    <location>
        <begin position="44"/>
        <end position="63"/>
    </location>
</feature>
<proteinExistence type="predicted"/>
<evidence type="ECO:0000313" key="2">
    <source>
        <dbReference type="EMBL" id="SFB68624.1"/>
    </source>
</evidence>
<keyword evidence="1" id="KW-0472">Membrane</keyword>
<dbReference type="AlphaFoldDB" id="A0A1I1D1D9"/>
<keyword evidence="1" id="KW-1133">Transmembrane helix</keyword>
<dbReference type="PANTHER" id="PTHR40700">
    <property type="entry name" value="HYPOTHETICAL MEMBRANE PROTEIN, CONSERVED, DUF63 FAMILY"/>
    <property type="match status" value="1"/>
</dbReference>